<dbReference type="PROSITE" id="PS51257">
    <property type="entry name" value="PROKAR_LIPOPROTEIN"/>
    <property type="match status" value="1"/>
</dbReference>
<keyword evidence="2" id="KW-1185">Reference proteome</keyword>
<evidence type="ECO:0000313" key="2">
    <source>
        <dbReference type="Proteomes" id="UP000234343"/>
    </source>
</evidence>
<proteinExistence type="predicted"/>
<dbReference type="EMBL" id="CP025491">
    <property type="protein sequence ID" value="AUH72833.1"/>
    <property type="molecule type" value="Genomic_DNA"/>
</dbReference>
<evidence type="ECO:0000313" key="1">
    <source>
        <dbReference type="EMBL" id="AUH72833.1"/>
    </source>
</evidence>
<organism evidence="1 2">
    <name type="scientific">Legionella sainthelensi</name>
    <dbReference type="NCBI Taxonomy" id="28087"/>
    <lineage>
        <taxon>Bacteria</taxon>
        <taxon>Pseudomonadati</taxon>
        <taxon>Pseudomonadota</taxon>
        <taxon>Gammaproteobacteria</taxon>
        <taxon>Legionellales</taxon>
        <taxon>Legionellaceae</taxon>
        <taxon>Legionella</taxon>
    </lineage>
</organism>
<sequence length="95" mass="10382">MSVRDLMFLTGALLTLTGCTMNSNFSCNATAGDSCLTIEQVDAMTRFADKTPSFTSKPRKMKAEQNVSKLSGRLVQQASGQSLWVAQKAEERSWA</sequence>
<dbReference type="GeneID" id="40926067"/>
<dbReference type="Proteomes" id="UP000234343">
    <property type="component" value="Chromosome"/>
</dbReference>
<reference evidence="1 2" key="1">
    <citation type="submission" date="2017-12" db="EMBL/GenBank/DDBJ databases">
        <title>Legionella sainthelensi LA01-117, whole genome sequence of a clinical isolate from New Zealand.</title>
        <authorList>
            <person name="Cree S.L."/>
            <person name="Slow S."/>
            <person name="Kennedy M.A."/>
            <person name="Murdoch D.R."/>
            <person name="Biggs P.J."/>
            <person name="Anderson T."/>
        </authorList>
    </citation>
    <scope>NUCLEOTIDE SEQUENCE [LARGE SCALE GENOMIC DNA]</scope>
    <source>
        <strain evidence="1 2">LA01-117</strain>
    </source>
</reference>
<name>A0A2H5FMT2_9GAMM</name>
<protein>
    <submittedName>
        <fullName evidence="1">Conjugal transfer protein</fullName>
    </submittedName>
</protein>
<dbReference type="KEGG" id="lsh:CAB17_12900"/>
<gene>
    <name evidence="1" type="ORF">CAB17_12900</name>
</gene>
<dbReference type="AlphaFoldDB" id="A0A2H5FMT2"/>
<accession>A0A2H5FMT2</accession>
<dbReference type="RefSeq" id="WP_012979163.1">
    <property type="nucleotide sequence ID" value="NZ_CP025491.2"/>
</dbReference>